<dbReference type="GO" id="GO:0004458">
    <property type="term" value="F:D-lactate dehydrogenase (cytochrome) activity"/>
    <property type="evidence" value="ECO:0007669"/>
    <property type="project" value="TreeGrafter"/>
</dbReference>
<accession>A0A2I2KQV2</accession>
<dbReference type="InterPro" id="IPR016169">
    <property type="entry name" value="FAD-bd_PCMH_sub2"/>
</dbReference>
<keyword evidence="3" id="KW-1185">Reference proteome</keyword>
<reference evidence="2 3" key="1">
    <citation type="submission" date="2017-06" db="EMBL/GenBank/DDBJ databases">
        <authorList>
            <person name="Kim H.J."/>
            <person name="Triplett B.A."/>
        </authorList>
    </citation>
    <scope>NUCLEOTIDE SEQUENCE [LARGE SCALE GENOMIC DNA]</scope>
    <source>
        <strain evidence="2">FRACA_ARgP5</strain>
    </source>
</reference>
<dbReference type="Pfam" id="PF01565">
    <property type="entry name" value="FAD_binding_4"/>
    <property type="match status" value="1"/>
</dbReference>
<gene>
    <name evidence="2" type="ORF">FRACA_2180006</name>
</gene>
<dbReference type="SUPFAM" id="SSF56176">
    <property type="entry name" value="FAD-binding/transporter-associated domain-like"/>
    <property type="match status" value="1"/>
</dbReference>
<dbReference type="EMBL" id="FZMO01000133">
    <property type="protein sequence ID" value="SNQ48048.1"/>
    <property type="molecule type" value="Genomic_DNA"/>
</dbReference>
<evidence type="ECO:0000313" key="3">
    <source>
        <dbReference type="Proteomes" id="UP000234331"/>
    </source>
</evidence>
<dbReference type="GO" id="GO:1903457">
    <property type="term" value="P:lactate catabolic process"/>
    <property type="evidence" value="ECO:0007669"/>
    <property type="project" value="TreeGrafter"/>
</dbReference>
<evidence type="ECO:0000259" key="1">
    <source>
        <dbReference type="PROSITE" id="PS51387"/>
    </source>
</evidence>
<dbReference type="InterPro" id="IPR006094">
    <property type="entry name" value="Oxid_FAD_bind_N"/>
</dbReference>
<dbReference type="Proteomes" id="UP000234331">
    <property type="component" value="Unassembled WGS sequence"/>
</dbReference>
<dbReference type="GO" id="GO:0071949">
    <property type="term" value="F:FAD binding"/>
    <property type="evidence" value="ECO:0007669"/>
    <property type="project" value="InterPro"/>
</dbReference>
<dbReference type="RefSeq" id="WP_101831798.1">
    <property type="nucleotide sequence ID" value="NZ_FZMO01000133.1"/>
</dbReference>
<dbReference type="GO" id="GO:0008720">
    <property type="term" value="F:D-lactate dehydrogenase (NAD+) activity"/>
    <property type="evidence" value="ECO:0007669"/>
    <property type="project" value="TreeGrafter"/>
</dbReference>
<dbReference type="InterPro" id="IPR036318">
    <property type="entry name" value="FAD-bd_PCMH-like_sf"/>
</dbReference>
<sequence length="472" mass="49089">MSDSTLAQRGGGAGQQRVLPGFGRARLPAVTPLDPAVLDGLAAELARLLGDDAVRRDEASRLSASTDWAHMSPVLAPLLPGGVADVVVRPADAAGIATAVGAAHRHRVPVTVRGQGTGNYGQGIPLFGGLVVDTSAASRVLAVEDGWLTAEAGASFVLMEKAALATGQELAILPSTVGSTVGGFIAGGSGGTGSIANGAIWDGYLRSLLVVPCTDDATPVAVPFPENTAMAHAFGVSGVIAQATVALRPARRWTGLYTSFADLGGAVAAGEELFELEPSPRLLSLDEAGIIAAYRPADPALPLDRVSLRGIVTEDSVEAASAVVRRHGGRVDAVRPKGPAHIASLSYNHTTYRVRKVRPELTHLQCMGPGLTRRRAEVAALAPESLIHLEGFLTASGRDWVSMLFLRYDGADDLYDRMARLADVEVYVDDPHTWELHHGRLDAVRAAAARFDPDGLLNPGKLPALAGAGPTP</sequence>
<protein>
    <submittedName>
        <fullName evidence="2">Putative FAD/FMN-containing dehydrogenase</fullName>
    </submittedName>
</protein>
<dbReference type="AlphaFoldDB" id="A0A2I2KQV2"/>
<proteinExistence type="predicted"/>
<dbReference type="PANTHER" id="PTHR11748:SF119">
    <property type="entry name" value="D-2-HYDROXYGLUTARATE DEHYDROGENASE"/>
    <property type="match status" value="1"/>
</dbReference>
<dbReference type="PANTHER" id="PTHR11748">
    <property type="entry name" value="D-LACTATE DEHYDROGENASE"/>
    <property type="match status" value="1"/>
</dbReference>
<dbReference type="Gene3D" id="3.30.465.10">
    <property type="match status" value="1"/>
</dbReference>
<name>A0A2I2KQV2_9ACTN</name>
<dbReference type="PROSITE" id="PS51387">
    <property type="entry name" value="FAD_PCMH"/>
    <property type="match status" value="1"/>
</dbReference>
<dbReference type="OrthoDB" id="9811261at2"/>
<evidence type="ECO:0000313" key="2">
    <source>
        <dbReference type="EMBL" id="SNQ48048.1"/>
    </source>
</evidence>
<feature type="domain" description="FAD-binding PCMH-type" evidence="1">
    <location>
        <begin position="80"/>
        <end position="250"/>
    </location>
</feature>
<dbReference type="InterPro" id="IPR016166">
    <property type="entry name" value="FAD-bd_PCMH"/>
</dbReference>
<organism evidence="2 3">
    <name type="scientific">Frankia canadensis</name>
    <dbReference type="NCBI Taxonomy" id="1836972"/>
    <lineage>
        <taxon>Bacteria</taxon>
        <taxon>Bacillati</taxon>
        <taxon>Actinomycetota</taxon>
        <taxon>Actinomycetes</taxon>
        <taxon>Frankiales</taxon>
        <taxon>Frankiaceae</taxon>
        <taxon>Frankia</taxon>
    </lineage>
</organism>